<organism evidence="1 2">
    <name type="scientific">Xylanibacter muris</name>
    <dbReference type="NCBI Taxonomy" id="2736290"/>
    <lineage>
        <taxon>Bacteria</taxon>
        <taxon>Pseudomonadati</taxon>
        <taxon>Bacteroidota</taxon>
        <taxon>Bacteroidia</taxon>
        <taxon>Bacteroidales</taxon>
        <taxon>Prevotellaceae</taxon>
        <taxon>Xylanibacter</taxon>
    </lineage>
</organism>
<reference evidence="1 2" key="1">
    <citation type="submission" date="2020-05" db="EMBL/GenBank/DDBJ databases">
        <title>Distinct polysaccharide utilization as determinants for interspecies competition between intestinal Prevotella spp.</title>
        <authorList>
            <person name="Galvez E.J.C."/>
            <person name="Iljazovic A."/>
            <person name="Strowig T."/>
        </authorList>
    </citation>
    <scope>NUCLEOTIDE SEQUENCE [LARGE SCALE GENOMIC DNA]</scope>
    <source>
        <strain evidence="1 2">PMUR</strain>
    </source>
</reference>
<protein>
    <submittedName>
        <fullName evidence="1">Uncharacterized protein</fullName>
    </submittedName>
</protein>
<evidence type="ECO:0000313" key="1">
    <source>
        <dbReference type="EMBL" id="NPD91707.1"/>
    </source>
</evidence>
<gene>
    <name evidence="1" type="ORF">HPS56_04960</name>
</gene>
<comment type="caution">
    <text evidence="1">The sequence shown here is derived from an EMBL/GenBank/DDBJ whole genome shotgun (WGS) entry which is preliminary data.</text>
</comment>
<dbReference type="EMBL" id="JABKKF010000003">
    <property type="protein sequence ID" value="NPD91707.1"/>
    <property type="molecule type" value="Genomic_DNA"/>
</dbReference>
<dbReference type="RefSeq" id="WP_172274814.1">
    <property type="nucleotide sequence ID" value="NZ_CASGMU010000005.1"/>
</dbReference>
<evidence type="ECO:0000313" key="2">
    <source>
        <dbReference type="Proteomes" id="UP000714420"/>
    </source>
</evidence>
<name>A0ABX2AN84_9BACT</name>
<sequence length="264" mass="30002">MNRMKFNEGGQPVYLDDLRLLQDNSRAAAEQVLSAIGRGRSTMFLERPFYTYTEDDAGEFVIKVTGGSAFVNGDFVSWGETVVHDVDLKDDLWLCIRNTDTDKRIFDDGQQRACSVCREGYISGDPTGAAEHFKLTELRDIADYIQELINYKVSVWKDISVEFFNDYKGTVRYKDMDDCYRVQIKIKSTNYSNISGDLILFYTDQTFLQYFHSSTKASVQTENGVRGCHVYGFEGTVHLDVQLPFDDADCAAAVPVNIIFEIPK</sequence>
<dbReference type="Proteomes" id="UP000714420">
    <property type="component" value="Unassembled WGS sequence"/>
</dbReference>
<accession>A0ABX2AN84</accession>
<proteinExistence type="predicted"/>
<keyword evidence="2" id="KW-1185">Reference proteome</keyword>